<accession>A0A1T5LP12</accession>
<name>A0A1T5LP12_9FIRM</name>
<keyword evidence="1" id="KW-1133">Transmembrane helix</keyword>
<dbReference type="EMBL" id="FUZT01000007">
    <property type="protein sequence ID" value="SKC77664.1"/>
    <property type="molecule type" value="Genomic_DNA"/>
</dbReference>
<feature type="transmembrane region" description="Helical" evidence="1">
    <location>
        <begin position="100"/>
        <end position="128"/>
    </location>
</feature>
<organism evidence="2 3">
    <name type="scientific">Maledivibacter halophilus</name>
    <dbReference type="NCBI Taxonomy" id="36842"/>
    <lineage>
        <taxon>Bacteria</taxon>
        <taxon>Bacillati</taxon>
        <taxon>Bacillota</taxon>
        <taxon>Clostridia</taxon>
        <taxon>Peptostreptococcales</taxon>
        <taxon>Caminicellaceae</taxon>
        <taxon>Maledivibacter</taxon>
    </lineage>
</organism>
<evidence type="ECO:0000313" key="3">
    <source>
        <dbReference type="Proteomes" id="UP000190285"/>
    </source>
</evidence>
<gene>
    <name evidence="2" type="ORF">SAMN02194393_03166</name>
</gene>
<dbReference type="AlphaFoldDB" id="A0A1T5LP12"/>
<dbReference type="STRING" id="36842.SAMN02194393_03166"/>
<dbReference type="RefSeq" id="WP_079492876.1">
    <property type="nucleotide sequence ID" value="NZ_FUZT01000007.1"/>
</dbReference>
<dbReference type="Proteomes" id="UP000190285">
    <property type="component" value="Unassembled WGS sequence"/>
</dbReference>
<reference evidence="2 3" key="1">
    <citation type="submission" date="2017-02" db="EMBL/GenBank/DDBJ databases">
        <authorList>
            <person name="Peterson S.W."/>
        </authorList>
    </citation>
    <scope>NUCLEOTIDE SEQUENCE [LARGE SCALE GENOMIC DNA]</scope>
    <source>
        <strain evidence="2 3">M1</strain>
    </source>
</reference>
<feature type="transmembrane region" description="Helical" evidence="1">
    <location>
        <begin position="262"/>
        <end position="283"/>
    </location>
</feature>
<dbReference type="OrthoDB" id="9786505at2"/>
<protein>
    <submittedName>
        <fullName evidence="2">Tight adherence protein C</fullName>
    </submittedName>
</protein>
<evidence type="ECO:0000256" key="1">
    <source>
        <dbReference type="SAM" id="Phobius"/>
    </source>
</evidence>
<keyword evidence="3" id="KW-1185">Reference proteome</keyword>
<keyword evidence="1" id="KW-0472">Membrane</keyword>
<keyword evidence="1" id="KW-0812">Transmembrane</keyword>
<proteinExistence type="predicted"/>
<sequence length="290" mass="32970">MIKILILFALSFSTGLFLILSDVFKIPSKRADKVYLTVSKKGNKKPKVTELIVVELSEKVGRYIRLGRYKKRKLMMALKSANISLTPETFIAKAYVKGGLTLLCVVPALLIFPILSPIILVVSILIYFKEINSADEILKKSRSSIEYELPRFVSTLTQELQASRDVLSILDNYKNNTSGIFKRELEITVADMKTGNVESALTRFETRIGSSMLSDVVRGLIGVIRGDNNVVYFQMLSHDFKQLELQRLKAEVMKRPGKIRRYSMLMLGCFIMMYLTVMMLQIVENMGKLF</sequence>
<evidence type="ECO:0000313" key="2">
    <source>
        <dbReference type="EMBL" id="SKC77664.1"/>
    </source>
</evidence>